<evidence type="ECO:0000313" key="5">
    <source>
        <dbReference type="Proteomes" id="UP000282007"/>
    </source>
</evidence>
<dbReference type="EMBL" id="REFS01000003">
    <property type="protein sequence ID" value="RMB18294.1"/>
    <property type="molecule type" value="Genomic_DNA"/>
</dbReference>
<keyword evidence="5" id="KW-1185">Reference proteome</keyword>
<dbReference type="Pfam" id="PF03437">
    <property type="entry name" value="BtpA"/>
    <property type="match status" value="1"/>
</dbReference>
<evidence type="ECO:0000256" key="1">
    <source>
        <dbReference type="ARBA" id="ARBA00006007"/>
    </source>
</evidence>
<evidence type="ECO:0000313" key="3">
    <source>
        <dbReference type="EMBL" id="RMB18294.1"/>
    </source>
</evidence>
<dbReference type="Proteomes" id="UP000277326">
    <property type="component" value="Unassembled WGS sequence"/>
</dbReference>
<dbReference type="SUPFAM" id="SSF51366">
    <property type="entry name" value="Ribulose-phoshate binding barrel"/>
    <property type="match status" value="1"/>
</dbReference>
<proteinExistence type="inferred from homology"/>
<reference evidence="3 4" key="1">
    <citation type="journal article" date="2015" name="Stand. Genomic Sci.">
        <title>Genomic Encyclopedia of Bacterial and Archaeal Type Strains, Phase III: the genomes of soil and plant-associated and newly described type strains.</title>
        <authorList>
            <person name="Whitman W.B."/>
            <person name="Woyke T."/>
            <person name="Klenk H.P."/>
            <person name="Zhou Y."/>
            <person name="Lilburn T.G."/>
            <person name="Beck B.J."/>
            <person name="De Vos P."/>
            <person name="Vandamme P."/>
            <person name="Eisen J.A."/>
            <person name="Garrity G."/>
            <person name="Hugenholtz P."/>
            <person name="Kyrpides N.C."/>
        </authorList>
    </citation>
    <scope>NUCLEOTIDE SEQUENCE [LARGE SCALE GENOMIC DNA]</scope>
    <source>
        <strain evidence="3 4">CGMCC 1.10124</strain>
    </source>
</reference>
<gene>
    <name evidence="3" type="ORF">ATH50_1746</name>
    <name evidence="2" type="ORF">DU502_13145</name>
</gene>
<accession>A0A3M0DA77</accession>
<name>A0A3M0DA77_9EURY</name>
<reference evidence="3" key="3">
    <citation type="submission" date="2018-10" db="EMBL/GenBank/DDBJ databases">
        <authorList>
            <person name="Whitman W."/>
            <person name="Huntemann M."/>
            <person name="Clum A."/>
            <person name="Pillay M."/>
            <person name="Palaniappan K."/>
            <person name="Varghese N."/>
            <person name="Mikhailova N."/>
            <person name="Stamatis D."/>
            <person name="Reddy T."/>
            <person name="Daum C."/>
            <person name="Shapiro N."/>
            <person name="Ivanova N."/>
            <person name="Kyrpides N."/>
            <person name="Woyke T."/>
        </authorList>
    </citation>
    <scope>NUCLEOTIDE SEQUENCE</scope>
    <source>
        <strain evidence="3">CGMCC 1.10124</strain>
    </source>
</reference>
<dbReference type="AlphaFoldDB" id="A0A3M0DA77"/>
<evidence type="ECO:0000313" key="2">
    <source>
        <dbReference type="EMBL" id="AZH26248.1"/>
    </source>
</evidence>
<comment type="similarity">
    <text evidence="1">Belongs to the BtpA family.</text>
</comment>
<dbReference type="OrthoDB" id="38543at2157"/>
<dbReference type="InterPro" id="IPR011060">
    <property type="entry name" value="RibuloseP-bd_barrel"/>
</dbReference>
<dbReference type="EMBL" id="CP034145">
    <property type="protein sequence ID" value="AZH26248.1"/>
    <property type="molecule type" value="Genomic_DNA"/>
</dbReference>
<dbReference type="InterPro" id="IPR005137">
    <property type="entry name" value="BtpA"/>
</dbReference>
<evidence type="ECO:0000313" key="4">
    <source>
        <dbReference type="Proteomes" id="UP000277326"/>
    </source>
</evidence>
<dbReference type="PANTHER" id="PTHR21381:SF3">
    <property type="entry name" value="SGC REGION PROTEIN SGCQ-RELATED"/>
    <property type="match status" value="1"/>
</dbReference>
<dbReference type="PIRSF" id="PIRSF005956">
    <property type="entry name" value="BtpA"/>
    <property type="match status" value="1"/>
</dbReference>
<dbReference type="NCBIfam" id="TIGR00259">
    <property type="entry name" value="thylakoid_BtpA"/>
    <property type="match status" value="1"/>
</dbReference>
<dbReference type="Proteomes" id="UP000282007">
    <property type="component" value="Chromosome"/>
</dbReference>
<protein>
    <submittedName>
        <fullName evidence="2">BtpA/SgcQ family protein</fullName>
    </submittedName>
</protein>
<organism evidence="3 4">
    <name type="scientific">Haloplanus aerogenes</name>
    <dbReference type="NCBI Taxonomy" id="660522"/>
    <lineage>
        <taxon>Archaea</taxon>
        <taxon>Methanobacteriati</taxon>
        <taxon>Methanobacteriota</taxon>
        <taxon>Stenosarchaea group</taxon>
        <taxon>Halobacteria</taxon>
        <taxon>Halobacteriales</taxon>
        <taxon>Haloferacaceae</taxon>
        <taxon>Haloplanus</taxon>
    </lineage>
</organism>
<reference evidence="2 5" key="2">
    <citation type="submission" date="2018-07" db="EMBL/GenBank/DDBJ databases">
        <title>Genome sequences of Haloplanus aerogenes JCM 16430T.</title>
        <authorList>
            <person name="Kim Y.B."/>
            <person name="Roh S.W."/>
        </authorList>
    </citation>
    <scope>NUCLEOTIDE SEQUENCE [LARGE SCALE GENOMIC DNA]</scope>
    <source>
        <strain evidence="2 5">JCM 16430</strain>
    </source>
</reference>
<sequence>MNVQAVFGAERPVVGMVHLPALPGAPGYDGEEGREAIHAAARRDAERLDAGGVDALLVENFGDAPFYPDSVPRHVVADLTALVGTVRDATDRPVGVNVLRNDGPSAVAVAAATGAAFVRVNVHVGARVADQGMLEGHAHETMRLRERLDADVRVLADVDVKHSVPLGRERGEGMLGDAVERGLADGVVVSGAGTGDATEHETVREAVATRDDRGLDAPVFVGSGVTADTVGDALSVADGVIVGSALKAGGEVGNPVSVERVERLVEAADAVR</sequence>
<dbReference type="PANTHER" id="PTHR21381">
    <property type="entry name" value="ZGC:162297"/>
    <property type="match status" value="1"/>
</dbReference>
<dbReference type="KEGG" id="haer:DU502_13145"/>